<evidence type="ECO:0000256" key="2">
    <source>
        <dbReference type="ARBA" id="ARBA00022475"/>
    </source>
</evidence>
<keyword evidence="9" id="KW-1185">Reference proteome</keyword>
<dbReference type="Pfam" id="PF13396">
    <property type="entry name" value="PLDc_N"/>
    <property type="match status" value="1"/>
</dbReference>
<dbReference type="InParanoid" id="A0A1X2HCU8"/>
<gene>
    <name evidence="8" type="ORF">BCR43DRAFT_491988</name>
</gene>
<evidence type="ECO:0000313" key="9">
    <source>
        <dbReference type="Proteomes" id="UP000242180"/>
    </source>
</evidence>
<feature type="domain" description="Cardiolipin synthase N-terminal" evidence="7">
    <location>
        <begin position="28"/>
        <end position="69"/>
    </location>
</feature>
<evidence type="ECO:0000256" key="5">
    <source>
        <dbReference type="ARBA" id="ARBA00023136"/>
    </source>
</evidence>
<feature type="transmembrane region" description="Helical" evidence="6">
    <location>
        <begin position="20"/>
        <end position="38"/>
    </location>
</feature>
<keyword evidence="5 6" id="KW-0472">Membrane</keyword>
<dbReference type="GO" id="GO:0005886">
    <property type="term" value="C:plasma membrane"/>
    <property type="evidence" value="ECO:0007669"/>
    <property type="project" value="UniProtKB-SubCell"/>
</dbReference>
<feature type="transmembrane region" description="Helical" evidence="6">
    <location>
        <begin position="50"/>
        <end position="68"/>
    </location>
</feature>
<comment type="caution">
    <text evidence="8">The sequence shown here is derived from an EMBL/GenBank/DDBJ whole genome shotgun (WGS) entry which is preliminary data.</text>
</comment>
<dbReference type="InterPro" id="IPR027379">
    <property type="entry name" value="CLS_N"/>
</dbReference>
<evidence type="ECO:0000313" key="8">
    <source>
        <dbReference type="EMBL" id="ORY96623.1"/>
    </source>
</evidence>
<dbReference type="OrthoDB" id="5193244at2759"/>
<dbReference type="Proteomes" id="UP000242180">
    <property type="component" value="Unassembled WGS sequence"/>
</dbReference>
<dbReference type="EMBL" id="MCGN01000005">
    <property type="protein sequence ID" value="ORY96623.1"/>
    <property type="molecule type" value="Genomic_DNA"/>
</dbReference>
<name>A0A1X2HCU8_SYNRA</name>
<reference evidence="8 9" key="1">
    <citation type="submission" date="2016-07" db="EMBL/GenBank/DDBJ databases">
        <title>Pervasive Adenine N6-methylation of Active Genes in Fungi.</title>
        <authorList>
            <consortium name="DOE Joint Genome Institute"/>
            <person name="Mondo S.J."/>
            <person name="Dannebaum R.O."/>
            <person name="Kuo R.C."/>
            <person name="Labutti K."/>
            <person name="Haridas S."/>
            <person name="Kuo A."/>
            <person name="Salamov A."/>
            <person name="Ahrendt S.R."/>
            <person name="Lipzen A."/>
            <person name="Sullivan W."/>
            <person name="Andreopoulos W.B."/>
            <person name="Clum A."/>
            <person name="Lindquist E."/>
            <person name="Daum C."/>
            <person name="Ramamoorthy G.K."/>
            <person name="Gryganskyi A."/>
            <person name="Culley D."/>
            <person name="Magnuson J.K."/>
            <person name="James T.Y."/>
            <person name="O'Malley M.A."/>
            <person name="Stajich J.E."/>
            <person name="Spatafora J.W."/>
            <person name="Visel A."/>
            <person name="Grigoriev I.V."/>
        </authorList>
    </citation>
    <scope>NUCLEOTIDE SEQUENCE [LARGE SCALE GENOMIC DNA]</scope>
    <source>
        <strain evidence="8 9">NRRL 2496</strain>
    </source>
</reference>
<accession>A0A1X2HCU8</accession>
<proteinExistence type="predicted"/>
<sequence>MSPINTMSPIDKNMLSYSGGFLGLIVLILDLIAIFEVLNSTRTVGGKIGWSALIFFFPVLGIIIYYFFSNRAQHNARYEVLP</sequence>
<evidence type="ECO:0000259" key="7">
    <source>
        <dbReference type="Pfam" id="PF13396"/>
    </source>
</evidence>
<keyword evidence="2" id="KW-1003">Cell membrane</keyword>
<organism evidence="8 9">
    <name type="scientific">Syncephalastrum racemosum</name>
    <name type="common">Filamentous fungus</name>
    <dbReference type="NCBI Taxonomy" id="13706"/>
    <lineage>
        <taxon>Eukaryota</taxon>
        <taxon>Fungi</taxon>
        <taxon>Fungi incertae sedis</taxon>
        <taxon>Mucoromycota</taxon>
        <taxon>Mucoromycotina</taxon>
        <taxon>Mucoromycetes</taxon>
        <taxon>Mucorales</taxon>
        <taxon>Syncephalastraceae</taxon>
        <taxon>Syncephalastrum</taxon>
    </lineage>
</organism>
<protein>
    <recommendedName>
        <fullName evidence="7">Cardiolipin synthase N-terminal domain-containing protein</fullName>
    </recommendedName>
</protein>
<keyword evidence="4 6" id="KW-1133">Transmembrane helix</keyword>
<evidence type="ECO:0000256" key="3">
    <source>
        <dbReference type="ARBA" id="ARBA00022692"/>
    </source>
</evidence>
<evidence type="ECO:0000256" key="6">
    <source>
        <dbReference type="SAM" id="Phobius"/>
    </source>
</evidence>
<comment type="subcellular location">
    <subcellularLocation>
        <location evidence="1">Cell membrane</location>
        <topology evidence="1">Multi-pass membrane protein</topology>
    </subcellularLocation>
</comment>
<evidence type="ECO:0000256" key="4">
    <source>
        <dbReference type="ARBA" id="ARBA00022989"/>
    </source>
</evidence>
<keyword evidence="3 6" id="KW-0812">Transmembrane</keyword>
<evidence type="ECO:0000256" key="1">
    <source>
        <dbReference type="ARBA" id="ARBA00004651"/>
    </source>
</evidence>
<dbReference type="OMA" id="PSHKLLW"/>
<dbReference type="AlphaFoldDB" id="A0A1X2HCU8"/>